<dbReference type="PANTHER" id="PTHR31956">
    <property type="entry name" value="NON-SPECIFIC PHOSPHOLIPASE C4-RELATED"/>
    <property type="match status" value="1"/>
</dbReference>
<dbReference type="InterPro" id="IPR007312">
    <property type="entry name" value="Phosphoesterase"/>
</dbReference>
<proteinExistence type="predicted"/>
<dbReference type="STRING" id="683960.A0A1E3P8G5"/>
<evidence type="ECO:0000313" key="5">
    <source>
        <dbReference type="Proteomes" id="UP000094112"/>
    </source>
</evidence>
<dbReference type="EC" id="3.1.3.2" evidence="2"/>
<name>A0A1E3P8G5_WICAA</name>
<evidence type="ECO:0000256" key="1">
    <source>
        <dbReference type="ARBA" id="ARBA00000032"/>
    </source>
</evidence>
<dbReference type="PANTHER" id="PTHR31956:SF8">
    <property type="entry name" value="ACID PHOSPHATASE PHOA (AFU_ORTHOLOGUE AFUA_1G03570)"/>
    <property type="match status" value="1"/>
</dbReference>
<dbReference type="Gene3D" id="3.40.720.10">
    <property type="entry name" value="Alkaline Phosphatase, subunit A"/>
    <property type="match status" value="1"/>
</dbReference>
<dbReference type="EMBL" id="KV454208">
    <property type="protein sequence ID" value="ODQ61600.1"/>
    <property type="molecule type" value="Genomic_DNA"/>
</dbReference>
<keyword evidence="3" id="KW-0378">Hydrolase</keyword>
<dbReference type="RefSeq" id="XP_019040807.1">
    <property type="nucleotide sequence ID" value="XM_019185302.1"/>
</dbReference>
<dbReference type="Proteomes" id="UP000094112">
    <property type="component" value="Unassembled WGS sequence"/>
</dbReference>
<keyword evidence="5" id="KW-1185">Reference proteome</keyword>
<evidence type="ECO:0000256" key="2">
    <source>
        <dbReference type="ARBA" id="ARBA00012646"/>
    </source>
</evidence>
<organism evidence="4 5">
    <name type="scientific">Wickerhamomyces anomalus (strain ATCC 58044 / CBS 1984 / NCYC 433 / NRRL Y-366-8)</name>
    <name type="common">Yeast</name>
    <name type="synonym">Hansenula anomala</name>
    <dbReference type="NCBI Taxonomy" id="683960"/>
    <lineage>
        <taxon>Eukaryota</taxon>
        <taxon>Fungi</taxon>
        <taxon>Dikarya</taxon>
        <taxon>Ascomycota</taxon>
        <taxon>Saccharomycotina</taxon>
        <taxon>Saccharomycetes</taxon>
        <taxon>Phaffomycetales</taxon>
        <taxon>Wickerhamomycetaceae</taxon>
        <taxon>Wickerhamomyces</taxon>
    </lineage>
</organism>
<dbReference type="GO" id="GO:0003993">
    <property type="term" value="F:acid phosphatase activity"/>
    <property type="evidence" value="ECO:0007669"/>
    <property type="project" value="UniProtKB-EC"/>
</dbReference>
<sequence>MCLKNAYRVYEIMINRSTISKSSNKRKYDNYNPSAAQIAIDAQTAQTAHTTSNVAGKVFNRFVVIWLENTNFDKAAENSDMEWLAAQGITLDNYWAITHPSEPNYMAAVGGDYFALDDDRFISLPSNVSTIVDLLDTKGISWAEYQEHLPYTGYNGFEYKNQQTFGNDYVRKHNPLALFESVNKNEERLQNIKNFTVFQEDLENEKLPQWSFVTPNMTNDGHDSNINVASSWSRDFLTPLLNNEYFMKDTLILLTFDENENYRLKNRVYAVLLGGVIPENKKGTIDHTFYEHYSEISSVEANWDLPNLGRNDVDANVFDIVASAVGIKNDEVDTTYKVNNQTYIGYLKDDTIDLPAPNVNAVGKNGRGVLDSISSVWADKYSSQLSESYFTSTTTTAVWSIGDATTTAATFKFNFVCNHVKPQHYSISFNSNL</sequence>
<dbReference type="OrthoDB" id="5135119at2759"/>
<dbReference type="AlphaFoldDB" id="A0A1E3P8G5"/>
<gene>
    <name evidence="4" type="ORF">WICANDRAFT_81868</name>
</gene>
<protein>
    <recommendedName>
        <fullName evidence="2">acid phosphatase</fullName>
        <ecNumber evidence="2">3.1.3.2</ecNumber>
    </recommendedName>
</protein>
<dbReference type="GO" id="GO:0009395">
    <property type="term" value="P:phospholipid catabolic process"/>
    <property type="evidence" value="ECO:0007669"/>
    <property type="project" value="TreeGrafter"/>
</dbReference>
<reference evidence="4 5" key="1">
    <citation type="journal article" date="2016" name="Proc. Natl. Acad. Sci. U.S.A.">
        <title>Comparative genomics of biotechnologically important yeasts.</title>
        <authorList>
            <person name="Riley R."/>
            <person name="Haridas S."/>
            <person name="Wolfe K.H."/>
            <person name="Lopes M.R."/>
            <person name="Hittinger C.T."/>
            <person name="Goeker M."/>
            <person name="Salamov A.A."/>
            <person name="Wisecaver J.H."/>
            <person name="Long T.M."/>
            <person name="Calvey C.H."/>
            <person name="Aerts A.L."/>
            <person name="Barry K.W."/>
            <person name="Choi C."/>
            <person name="Clum A."/>
            <person name="Coughlan A.Y."/>
            <person name="Deshpande S."/>
            <person name="Douglass A.P."/>
            <person name="Hanson S.J."/>
            <person name="Klenk H.-P."/>
            <person name="LaButti K.M."/>
            <person name="Lapidus A."/>
            <person name="Lindquist E.A."/>
            <person name="Lipzen A.M."/>
            <person name="Meier-Kolthoff J.P."/>
            <person name="Ohm R.A."/>
            <person name="Otillar R.P."/>
            <person name="Pangilinan J.L."/>
            <person name="Peng Y."/>
            <person name="Rokas A."/>
            <person name="Rosa C.A."/>
            <person name="Scheuner C."/>
            <person name="Sibirny A.A."/>
            <person name="Slot J.C."/>
            <person name="Stielow J.B."/>
            <person name="Sun H."/>
            <person name="Kurtzman C.P."/>
            <person name="Blackwell M."/>
            <person name="Grigoriev I.V."/>
            <person name="Jeffries T.W."/>
        </authorList>
    </citation>
    <scope>NUCLEOTIDE SEQUENCE [LARGE SCALE GENOMIC DNA]</scope>
    <source>
        <strain evidence="5">ATCC 58044 / CBS 1984 / NCYC 433 / NRRL Y-366-8</strain>
    </source>
</reference>
<evidence type="ECO:0000256" key="3">
    <source>
        <dbReference type="ARBA" id="ARBA00022801"/>
    </source>
</evidence>
<dbReference type="GeneID" id="30202548"/>
<dbReference type="FunFam" id="3.40.720.10:FF:000043">
    <property type="entry name" value="Acid phosphatase PHOa"/>
    <property type="match status" value="1"/>
</dbReference>
<accession>A0A1E3P8G5</accession>
<dbReference type="Pfam" id="PF04185">
    <property type="entry name" value="Phosphoesterase"/>
    <property type="match status" value="1"/>
</dbReference>
<evidence type="ECO:0000313" key="4">
    <source>
        <dbReference type="EMBL" id="ODQ61600.1"/>
    </source>
</evidence>
<dbReference type="InterPro" id="IPR017850">
    <property type="entry name" value="Alkaline_phosphatase_core_sf"/>
</dbReference>
<comment type="catalytic activity">
    <reaction evidence="1">
        <text>a phosphate monoester + H2O = an alcohol + phosphate</text>
        <dbReference type="Rhea" id="RHEA:15017"/>
        <dbReference type="ChEBI" id="CHEBI:15377"/>
        <dbReference type="ChEBI" id="CHEBI:30879"/>
        <dbReference type="ChEBI" id="CHEBI:43474"/>
        <dbReference type="ChEBI" id="CHEBI:67140"/>
        <dbReference type="EC" id="3.1.3.2"/>
    </reaction>
</comment>